<evidence type="ECO:0000256" key="6">
    <source>
        <dbReference type="ARBA" id="ARBA00022918"/>
    </source>
</evidence>
<dbReference type="InterPro" id="IPR041373">
    <property type="entry name" value="RT_RNaseH"/>
</dbReference>
<name>A0AAV1LIM4_9NEOP</name>
<evidence type="ECO:0000256" key="1">
    <source>
        <dbReference type="ARBA" id="ARBA00022679"/>
    </source>
</evidence>
<evidence type="ECO:0000256" key="3">
    <source>
        <dbReference type="ARBA" id="ARBA00022722"/>
    </source>
</evidence>
<evidence type="ECO:0000313" key="9">
    <source>
        <dbReference type="Proteomes" id="UP001314205"/>
    </source>
</evidence>
<keyword evidence="1" id="KW-0808">Transferase</keyword>
<evidence type="ECO:0000259" key="7">
    <source>
        <dbReference type="Pfam" id="PF17917"/>
    </source>
</evidence>
<dbReference type="PANTHER" id="PTHR34072:SF52">
    <property type="entry name" value="RIBONUCLEASE H"/>
    <property type="match status" value="1"/>
</dbReference>
<protein>
    <recommendedName>
        <fullName evidence="7">Reverse transcriptase RNase H-like domain-containing protein</fullName>
    </recommendedName>
</protein>
<keyword evidence="6" id="KW-0695">RNA-directed DNA polymerase</keyword>
<feature type="domain" description="Reverse transcriptase RNase H-like" evidence="7">
    <location>
        <begin position="2"/>
        <end position="73"/>
    </location>
</feature>
<dbReference type="GO" id="GO:0004519">
    <property type="term" value="F:endonuclease activity"/>
    <property type="evidence" value="ECO:0007669"/>
    <property type="project" value="UniProtKB-KW"/>
</dbReference>
<evidence type="ECO:0000313" key="8">
    <source>
        <dbReference type="EMBL" id="CAK1594959.1"/>
    </source>
</evidence>
<dbReference type="PANTHER" id="PTHR34072">
    <property type="entry name" value="ENZYMATIC POLYPROTEIN-RELATED"/>
    <property type="match status" value="1"/>
</dbReference>
<comment type="caution">
    <text evidence="8">The sequence shown here is derived from an EMBL/GenBank/DDBJ whole genome shotgun (WGS) entry which is preliminary data.</text>
</comment>
<reference evidence="8 9" key="1">
    <citation type="submission" date="2023-11" db="EMBL/GenBank/DDBJ databases">
        <authorList>
            <person name="Hedman E."/>
            <person name="Englund M."/>
            <person name="Stromberg M."/>
            <person name="Nyberg Akerstrom W."/>
            <person name="Nylinder S."/>
            <person name="Jareborg N."/>
            <person name="Kallberg Y."/>
            <person name="Kronander E."/>
        </authorList>
    </citation>
    <scope>NUCLEOTIDE SEQUENCE [LARGE SCALE GENOMIC DNA]</scope>
</reference>
<accession>A0AAV1LIM4</accession>
<keyword evidence="3" id="KW-0540">Nuclease</keyword>
<keyword evidence="4" id="KW-0255">Endonuclease</keyword>
<dbReference type="GO" id="GO:0003964">
    <property type="term" value="F:RNA-directed DNA polymerase activity"/>
    <property type="evidence" value="ECO:0007669"/>
    <property type="project" value="UniProtKB-KW"/>
</dbReference>
<keyword evidence="9" id="KW-1185">Reference proteome</keyword>
<dbReference type="SUPFAM" id="SSF56672">
    <property type="entry name" value="DNA/RNA polymerases"/>
    <property type="match status" value="1"/>
</dbReference>
<dbReference type="CDD" id="cd09274">
    <property type="entry name" value="RNase_HI_RT_Ty3"/>
    <property type="match status" value="1"/>
</dbReference>
<organism evidence="8 9">
    <name type="scientific">Parnassius mnemosyne</name>
    <name type="common">clouded apollo</name>
    <dbReference type="NCBI Taxonomy" id="213953"/>
    <lineage>
        <taxon>Eukaryota</taxon>
        <taxon>Metazoa</taxon>
        <taxon>Ecdysozoa</taxon>
        <taxon>Arthropoda</taxon>
        <taxon>Hexapoda</taxon>
        <taxon>Insecta</taxon>
        <taxon>Pterygota</taxon>
        <taxon>Neoptera</taxon>
        <taxon>Endopterygota</taxon>
        <taxon>Lepidoptera</taxon>
        <taxon>Glossata</taxon>
        <taxon>Ditrysia</taxon>
        <taxon>Papilionoidea</taxon>
        <taxon>Papilionidae</taxon>
        <taxon>Parnassiinae</taxon>
        <taxon>Parnassini</taxon>
        <taxon>Parnassius</taxon>
        <taxon>Driopa</taxon>
    </lineage>
</organism>
<proteinExistence type="predicted"/>
<evidence type="ECO:0000256" key="5">
    <source>
        <dbReference type="ARBA" id="ARBA00022801"/>
    </source>
</evidence>
<dbReference type="InterPro" id="IPR043502">
    <property type="entry name" value="DNA/RNA_pol_sf"/>
</dbReference>
<dbReference type="Proteomes" id="UP001314205">
    <property type="component" value="Unassembled WGS sequence"/>
</dbReference>
<dbReference type="Pfam" id="PF17917">
    <property type="entry name" value="RT_RNaseH"/>
    <property type="match status" value="1"/>
</dbReference>
<sequence length="113" mass="13454">MHYMSNKTTPAERKYHSYYLEILAIVAAIKKVRVYLLGINFKIVTDCSAFTMTLQKKDLPPKIAHWGLLLEEYDYKIEHRPGTRMRHADALSRYHICMILQLVQRKHRMKMTM</sequence>
<evidence type="ECO:0000256" key="2">
    <source>
        <dbReference type="ARBA" id="ARBA00022695"/>
    </source>
</evidence>
<dbReference type="AlphaFoldDB" id="A0AAV1LIM4"/>
<keyword evidence="5" id="KW-0378">Hydrolase</keyword>
<gene>
    <name evidence="8" type="ORF">PARMNEM_LOCUS14517</name>
</gene>
<keyword evidence="2" id="KW-0548">Nucleotidyltransferase</keyword>
<dbReference type="GO" id="GO:0016787">
    <property type="term" value="F:hydrolase activity"/>
    <property type="evidence" value="ECO:0007669"/>
    <property type="project" value="UniProtKB-KW"/>
</dbReference>
<dbReference type="EMBL" id="CAVLGL010000091">
    <property type="protein sequence ID" value="CAK1594959.1"/>
    <property type="molecule type" value="Genomic_DNA"/>
</dbReference>
<evidence type="ECO:0000256" key="4">
    <source>
        <dbReference type="ARBA" id="ARBA00022759"/>
    </source>
</evidence>